<dbReference type="PANTHER" id="PTHR33993">
    <property type="entry name" value="GLYOXALASE-RELATED"/>
    <property type="match status" value="1"/>
</dbReference>
<dbReference type="InterPro" id="IPR052164">
    <property type="entry name" value="Anthracycline_SecMetBiosynth"/>
</dbReference>
<evidence type="ECO:0000313" key="2">
    <source>
        <dbReference type="EMBL" id="MFL9879782.1"/>
    </source>
</evidence>
<dbReference type="SUPFAM" id="SSF54593">
    <property type="entry name" value="Glyoxalase/Bleomycin resistance protein/Dihydroxybiphenyl dioxygenase"/>
    <property type="match status" value="1"/>
</dbReference>
<organism evidence="2 3">
    <name type="scientific">Herbaspirillum rhizosphaerae</name>
    <dbReference type="NCBI Taxonomy" id="346179"/>
    <lineage>
        <taxon>Bacteria</taxon>
        <taxon>Pseudomonadati</taxon>
        <taxon>Pseudomonadota</taxon>
        <taxon>Betaproteobacteria</taxon>
        <taxon>Burkholderiales</taxon>
        <taxon>Oxalobacteraceae</taxon>
        <taxon>Herbaspirillum</taxon>
    </lineage>
</organism>
<dbReference type="Pfam" id="PF00903">
    <property type="entry name" value="Glyoxalase"/>
    <property type="match status" value="1"/>
</dbReference>
<evidence type="ECO:0000259" key="1">
    <source>
        <dbReference type="PROSITE" id="PS51819"/>
    </source>
</evidence>
<dbReference type="RefSeq" id="WP_408168872.1">
    <property type="nucleotide sequence ID" value="NZ_JAQQFR010000009.1"/>
</dbReference>
<name>A0ABW8ZA05_9BURK</name>
<dbReference type="Gene3D" id="3.10.180.10">
    <property type="entry name" value="2,3-Dihydroxybiphenyl 1,2-Dioxygenase, domain 1"/>
    <property type="match status" value="2"/>
</dbReference>
<dbReference type="EMBL" id="JAQQFR010000009">
    <property type="protein sequence ID" value="MFL9879782.1"/>
    <property type="molecule type" value="Genomic_DNA"/>
</dbReference>
<feature type="domain" description="VOC" evidence="1">
    <location>
        <begin position="138"/>
        <end position="250"/>
    </location>
</feature>
<dbReference type="InterPro" id="IPR037523">
    <property type="entry name" value="VOC_core"/>
</dbReference>
<proteinExistence type="predicted"/>
<sequence>MSVSPVAGLRSIAIGVTNLDEAEKFYTEIWHLSVAARTLDAVYLRGTGPAHHILAIHRSDVADVRSVTFQVRQADDLKKIAIAVPNEGGELLSDITPVSEPGGGRAIIVKDPQGRILRFVYGDDKHGDVESRKDFPIRITHTVFNSADVAIAQSFYERALGFKLSDRTRIMAFMRCGADHHSIALADAEENTLNHIAFVMPDIDSVMRGGGRMRDSGYPIEWGVGRHGPGDNAFAYFIGPSNFVIEYTAEVMQVDDTYVVGGPDDWKWPPGRVDQWGISPPPSEKIKVAQKQIRFVGN</sequence>
<dbReference type="Proteomes" id="UP001629214">
    <property type="component" value="Unassembled WGS sequence"/>
</dbReference>
<evidence type="ECO:0000313" key="3">
    <source>
        <dbReference type="Proteomes" id="UP001629214"/>
    </source>
</evidence>
<feature type="domain" description="VOC" evidence="1">
    <location>
        <begin position="8"/>
        <end position="122"/>
    </location>
</feature>
<gene>
    <name evidence="2" type="ORF">PQR63_15385</name>
</gene>
<accession>A0ABW8ZA05</accession>
<comment type="caution">
    <text evidence="2">The sequence shown here is derived from an EMBL/GenBank/DDBJ whole genome shotgun (WGS) entry which is preliminary data.</text>
</comment>
<protein>
    <submittedName>
        <fullName evidence="2">VOC family protein</fullName>
    </submittedName>
</protein>
<reference evidence="2 3" key="1">
    <citation type="journal article" date="2024" name="Chem. Sci.">
        <title>Discovery of megapolipeptins by genome mining of a Burkholderiales bacteria collection.</title>
        <authorList>
            <person name="Paulo B.S."/>
            <person name="Recchia M.J.J."/>
            <person name="Lee S."/>
            <person name="Fergusson C.H."/>
            <person name="Romanowski S.B."/>
            <person name="Hernandez A."/>
            <person name="Krull N."/>
            <person name="Liu D.Y."/>
            <person name="Cavanagh H."/>
            <person name="Bos A."/>
            <person name="Gray C.A."/>
            <person name="Murphy B.T."/>
            <person name="Linington R.G."/>
            <person name="Eustaquio A.S."/>
        </authorList>
    </citation>
    <scope>NUCLEOTIDE SEQUENCE [LARGE SCALE GENOMIC DNA]</scope>
    <source>
        <strain evidence="2 3">RL21-008-BIB-B</strain>
    </source>
</reference>
<keyword evidence="3" id="KW-1185">Reference proteome</keyword>
<dbReference type="InterPro" id="IPR029068">
    <property type="entry name" value="Glyas_Bleomycin-R_OHBP_Dase"/>
</dbReference>
<dbReference type="InterPro" id="IPR004360">
    <property type="entry name" value="Glyas_Fos-R_dOase_dom"/>
</dbReference>
<dbReference type="PROSITE" id="PS51819">
    <property type="entry name" value="VOC"/>
    <property type="match status" value="2"/>
</dbReference>